<dbReference type="InterPro" id="IPR023214">
    <property type="entry name" value="HAD_sf"/>
</dbReference>
<dbReference type="GO" id="GO:0046872">
    <property type="term" value="F:metal ion binding"/>
    <property type="evidence" value="ECO:0007669"/>
    <property type="project" value="UniProtKB-KW"/>
</dbReference>
<keyword evidence="4" id="KW-1185">Reference proteome</keyword>
<organism evidence="3 4">
    <name type="scientific">Henriciella mobilis</name>
    <dbReference type="NCBI Taxonomy" id="2305467"/>
    <lineage>
        <taxon>Bacteria</taxon>
        <taxon>Pseudomonadati</taxon>
        <taxon>Pseudomonadota</taxon>
        <taxon>Alphaproteobacteria</taxon>
        <taxon>Hyphomonadales</taxon>
        <taxon>Hyphomonadaceae</taxon>
        <taxon>Henriciella</taxon>
    </lineage>
</organism>
<dbReference type="EC" id="3.1.3.12" evidence="2"/>
<dbReference type="GO" id="GO:0005992">
    <property type="term" value="P:trehalose biosynthetic process"/>
    <property type="evidence" value="ECO:0007669"/>
    <property type="project" value="UniProtKB-UniPathway"/>
</dbReference>
<dbReference type="InterPro" id="IPR044651">
    <property type="entry name" value="OTSB-like"/>
</dbReference>
<evidence type="ECO:0000313" key="4">
    <source>
        <dbReference type="Proteomes" id="UP000266385"/>
    </source>
</evidence>
<dbReference type="UniPathway" id="UPA00299"/>
<dbReference type="PANTHER" id="PTHR43768">
    <property type="entry name" value="TREHALOSE 6-PHOSPHATE PHOSPHATASE"/>
    <property type="match status" value="1"/>
</dbReference>
<name>A0A399RRH2_9PROT</name>
<keyword evidence="1 2" id="KW-0378">Hydrolase</keyword>
<comment type="function">
    <text evidence="2">Removes the phosphate from trehalose 6-phosphate to produce free trehalose.</text>
</comment>
<dbReference type="InterPro" id="IPR036412">
    <property type="entry name" value="HAD-like_sf"/>
</dbReference>
<protein>
    <recommendedName>
        <fullName evidence="2">Trehalose 6-phosphate phosphatase</fullName>
        <ecNumber evidence="2">3.1.3.12</ecNumber>
    </recommendedName>
</protein>
<evidence type="ECO:0000256" key="2">
    <source>
        <dbReference type="RuleBase" id="RU361117"/>
    </source>
</evidence>
<dbReference type="EMBL" id="QWFX01000005">
    <property type="protein sequence ID" value="RIJ32874.1"/>
    <property type="molecule type" value="Genomic_DNA"/>
</dbReference>
<dbReference type="SUPFAM" id="SSF56784">
    <property type="entry name" value="HAD-like"/>
    <property type="match status" value="1"/>
</dbReference>
<dbReference type="Proteomes" id="UP000266385">
    <property type="component" value="Unassembled WGS sequence"/>
</dbReference>
<comment type="similarity">
    <text evidence="2">Belongs to the trehalose phosphatase family.</text>
</comment>
<keyword evidence="2" id="KW-0479">Metal-binding</keyword>
<dbReference type="CDD" id="cd01627">
    <property type="entry name" value="HAD_TPP"/>
    <property type="match status" value="1"/>
</dbReference>
<dbReference type="InterPro" id="IPR003337">
    <property type="entry name" value="Trehalose_PPase"/>
</dbReference>
<gene>
    <name evidence="3" type="primary">otsB</name>
    <name evidence="3" type="ORF">D1223_03235</name>
</gene>
<dbReference type="NCBIfam" id="TIGR00685">
    <property type="entry name" value="T6PP"/>
    <property type="match status" value="1"/>
</dbReference>
<accession>A0A399RRH2</accession>
<reference evidence="3 4" key="1">
    <citation type="submission" date="2018-08" db="EMBL/GenBank/DDBJ databases">
        <title>Henriciella mobilis sp. nov., isolated from seawater.</title>
        <authorList>
            <person name="Cheng H."/>
            <person name="Wu Y.-H."/>
            <person name="Xu X.-W."/>
            <person name="Guo L.-L."/>
        </authorList>
    </citation>
    <scope>NUCLEOTIDE SEQUENCE [LARGE SCALE GENOMIC DNA]</scope>
    <source>
        <strain evidence="3 4">JN25</strain>
    </source>
</reference>
<evidence type="ECO:0000313" key="3">
    <source>
        <dbReference type="EMBL" id="RIJ32874.1"/>
    </source>
</evidence>
<dbReference type="Gene3D" id="3.30.70.1020">
    <property type="entry name" value="Trehalose-6-phosphate phosphatase related protein, domain 2"/>
    <property type="match status" value="1"/>
</dbReference>
<keyword evidence="2" id="KW-0460">Magnesium</keyword>
<dbReference type="Pfam" id="PF02358">
    <property type="entry name" value="Trehalose_PPase"/>
    <property type="match status" value="1"/>
</dbReference>
<proteinExistence type="inferred from homology"/>
<dbReference type="AlphaFoldDB" id="A0A399RRH2"/>
<comment type="caution">
    <text evidence="3">The sequence shown here is derived from an EMBL/GenBank/DDBJ whole genome shotgun (WGS) entry which is preliminary data.</text>
</comment>
<dbReference type="GO" id="GO:0004805">
    <property type="term" value="F:trehalose-phosphatase activity"/>
    <property type="evidence" value="ECO:0007669"/>
    <property type="project" value="UniProtKB-EC"/>
</dbReference>
<comment type="catalytic activity">
    <reaction evidence="2">
        <text>alpha,alpha-trehalose 6-phosphate + H2O = alpha,alpha-trehalose + phosphate</text>
        <dbReference type="Rhea" id="RHEA:23420"/>
        <dbReference type="ChEBI" id="CHEBI:15377"/>
        <dbReference type="ChEBI" id="CHEBI:16551"/>
        <dbReference type="ChEBI" id="CHEBI:43474"/>
        <dbReference type="ChEBI" id="CHEBI:58429"/>
        <dbReference type="EC" id="3.1.3.12"/>
    </reaction>
</comment>
<comment type="pathway">
    <text evidence="2">Glycan biosynthesis; trehalose biosynthesis.</text>
</comment>
<dbReference type="Gene3D" id="3.40.50.1000">
    <property type="entry name" value="HAD superfamily/HAD-like"/>
    <property type="match status" value="1"/>
</dbReference>
<dbReference type="RefSeq" id="WP_119374955.1">
    <property type="nucleotide sequence ID" value="NZ_QWFX01000005.1"/>
</dbReference>
<evidence type="ECO:0000256" key="1">
    <source>
        <dbReference type="ARBA" id="ARBA00022801"/>
    </source>
</evidence>
<dbReference type="PANTHER" id="PTHR43768:SF3">
    <property type="entry name" value="TREHALOSE 6-PHOSPHATE PHOSPHATASE"/>
    <property type="match status" value="1"/>
</dbReference>
<dbReference type="OrthoDB" id="9814913at2"/>
<comment type="cofactor">
    <cofactor evidence="2">
        <name>Mg(2+)</name>
        <dbReference type="ChEBI" id="CHEBI:18420"/>
    </cofactor>
</comment>
<sequence>MTTDLSALPRLDERHALFLDFDGTLAPIQDDPDTVILPAKTRQALAALEPLLGDAIAIISGRDIRDLSARVPLAYWRAGGHGLDICGPDEAPPAMPTVAPRAIINAVEMIVHGLDGVRIEHKGPVLAVHYRQAPDLGPMLIARLEDTLADNPDYKVQAGKMVIEAKPANANKGKAVEVMLSHAPFLDRTAIMVGDDTTDEDAFKVVNRLGGQSIKVGSGETAAGYRVDDPQDVTNWLIEQGKR</sequence>